<feature type="region of interest" description="Disordered" evidence="1">
    <location>
        <begin position="1"/>
        <end position="72"/>
    </location>
</feature>
<dbReference type="AlphaFoldDB" id="A0A369QQA8"/>
<feature type="compositionally biased region" description="Basic residues" evidence="1">
    <location>
        <begin position="1"/>
        <end position="13"/>
    </location>
</feature>
<keyword evidence="3" id="KW-1185">Reference proteome</keyword>
<evidence type="ECO:0000256" key="1">
    <source>
        <dbReference type="SAM" id="MobiDB-lite"/>
    </source>
</evidence>
<reference evidence="2 3" key="1">
    <citation type="submission" date="2018-04" db="EMBL/GenBank/DDBJ databases">
        <title>Adhaeribacter sp. HMF7616 genome sequencing and assembly.</title>
        <authorList>
            <person name="Kang H."/>
            <person name="Kang J."/>
            <person name="Cha I."/>
            <person name="Kim H."/>
            <person name="Joh K."/>
        </authorList>
    </citation>
    <scope>NUCLEOTIDE SEQUENCE [LARGE SCALE GENOMIC DNA]</scope>
    <source>
        <strain evidence="2 3">HMF7616</strain>
    </source>
</reference>
<sequence>MFRGGGSKKKSKALKTGLQKQLTATTTRTSNSGAHRNANVHEDGHPDYNAGQVPPAGSYYQAPHPPQPSFMGELSKTFMESEMAKALSTQITAFLLVYVTKKLEEYLQVPKNPDIVVTKEPVTRDIDFSYHEEDAV</sequence>
<gene>
    <name evidence="2" type="ORF">AHMF7616_04496</name>
</gene>
<name>A0A369QQA8_9BACT</name>
<protein>
    <submittedName>
        <fullName evidence="2">Uncharacterized protein</fullName>
    </submittedName>
</protein>
<accession>A0A369QQA8</accession>
<dbReference type="EMBL" id="QASA01000001">
    <property type="protein sequence ID" value="RDC65865.1"/>
    <property type="molecule type" value="Genomic_DNA"/>
</dbReference>
<dbReference type="Proteomes" id="UP000253919">
    <property type="component" value="Unassembled WGS sequence"/>
</dbReference>
<organism evidence="2 3">
    <name type="scientific">Adhaeribacter pallidiroseus</name>
    <dbReference type="NCBI Taxonomy" id="2072847"/>
    <lineage>
        <taxon>Bacteria</taxon>
        <taxon>Pseudomonadati</taxon>
        <taxon>Bacteroidota</taxon>
        <taxon>Cytophagia</taxon>
        <taxon>Cytophagales</taxon>
        <taxon>Hymenobacteraceae</taxon>
        <taxon>Adhaeribacter</taxon>
    </lineage>
</organism>
<feature type="compositionally biased region" description="Polar residues" evidence="1">
    <location>
        <begin position="21"/>
        <end position="34"/>
    </location>
</feature>
<comment type="caution">
    <text evidence="2">The sequence shown here is derived from an EMBL/GenBank/DDBJ whole genome shotgun (WGS) entry which is preliminary data.</text>
</comment>
<evidence type="ECO:0000313" key="3">
    <source>
        <dbReference type="Proteomes" id="UP000253919"/>
    </source>
</evidence>
<evidence type="ECO:0000313" key="2">
    <source>
        <dbReference type="EMBL" id="RDC65865.1"/>
    </source>
</evidence>
<proteinExistence type="predicted"/>